<keyword evidence="1" id="KW-1133">Transmembrane helix</keyword>
<proteinExistence type="predicted"/>
<protein>
    <submittedName>
        <fullName evidence="2">DUF3817 domain-containing protein</fullName>
    </submittedName>
</protein>
<reference evidence="2 3" key="1">
    <citation type="submission" date="2017-09" db="EMBL/GenBank/DDBJ databases">
        <authorList>
            <person name="Lee N."/>
            <person name="Cho B.-K."/>
        </authorList>
    </citation>
    <scope>NUCLEOTIDE SEQUENCE [LARGE SCALE GENOMIC DNA]</scope>
    <source>
        <strain evidence="2 3">ATCC 13740</strain>
    </source>
</reference>
<feature type="transmembrane region" description="Helical" evidence="1">
    <location>
        <begin position="12"/>
        <end position="29"/>
    </location>
</feature>
<feature type="transmembrane region" description="Helical" evidence="1">
    <location>
        <begin position="63"/>
        <end position="80"/>
    </location>
</feature>
<dbReference type="EMBL" id="CP023694">
    <property type="protein sequence ID" value="QEV28814.1"/>
    <property type="molecule type" value="Genomic_DNA"/>
</dbReference>
<gene>
    <name evidence="2" type="ORF">CP976_34980</name>
</gene>
<keyword evidence="1" id="KW-0812">Transmembrane</keyword>
<dbReference type="KEGG" id="scoe:CP976_34980"/>
<evidence type="ECO:0000313" key="2">
    <source>
        <dbReference type="EMBL" id="QEV28814.1"/>
    </source>
</evidence>
<dbReference type="Proteomes" id="UP000326598">
    <property type="component" value="Chromosome"/>
</dbReference>
<dbReference type="AlphaFoldDB" id="A0A5J6IC67"/>
<keyword evidence="1" id="KW-0472">Membrane</keyword>
<evidence type="ECO:0000313" key="3">
    <source>
        <dbReference type="Proteomes" id="UP000326598"/>
    </source>
</evidence>
<name>A0A5J6IC67_STRC4</name>
<accession>A0A5J6IC67</accession>
<sequence>MPNNTARHPLRVAATVELVSLIVLLTNLFTVHVPAVASLTGPVHGCAYLFSIGAVIRDRQRTTAAVALAVIPGIGGMLALRGLPTPQARAGTAPQTP</sequence>
<organism evidence="2 3">
    <name type="scientific">Streptomyces coeruleorubidus</name>
    <dbReference type="NCBI Taxonomy" id="116188"/>
    <lineage>
        <taxon>Bacteria</taxon>
        <taxon>Bacillati</taxon>
        <taxon>Actinomycetota</taxon>
        <taxon>Actinomycetes</taxon>
        <taxon>Kitasatosporales</taxon>
        <taxon>Streptomycetaceae</taxon>
        <taxon>Streptomyces</taxon>
    </lineage>
</organism>
<feature type="transmembrane region" description="Helical" evidence="1">
    <location>
        <begin position="35"/>
        <end position="56"/>
    </location>
</feature>
<evidence type="ECO:0000256" key="1">
    <source>
        <dbReference type="SAM" id="Phobius"/>
    </source>
</evidence>